<accession>A0A8S1PUK0</accession>
<proteinExistence type="predicted"/>
<reference evidence="1" key="1">
    <citation type="submission" date="2021-01" db="EMBL/GenBank/DDBJ databases">
        <authorList>
            <consortium name="Genoscope - CEA"/>
            <person name="William W."/>
        </authorList>
    </citation>
    <scope>NUCLEOTIDE SEQUENCE</scope>
</reference>
<gene>
    <name evidence="1" type="ORF">PPRIM_AZ9-3.1.T1300046</name>
</gene>
<dbReference type="EMBL" id="CAJJDM010000133">
    <property type="protein sequence ID" value="CAD8106288.1"/>
    <property type="molecule type" value="Genomic_DNA"/>
</dbReference>
<name>A0A8S1PUK0_PARPR</name>
<sequence>MQNQELMKNAYLKCLFQEQVSKFKHVGKISYKYFLIEILIQDLNIQYQNQSQPFWPTKMVVSAQ</sequence>
<evidence type="ECO:0000313" key="2">
    <source>
        <dbReference type="Proteomes" id="UP000688137"/>
    </source>
</evidence>
<organism evidence="1 2">
    <name type="scientific">Paramecium primaurelia</name>
    <dbReference type="NCBI Taxonomy" id="5886"/>
    <lineage>
        <taxon>Eukaryota</taxon>
        <taxon>Sar</taxon>
        <taxon>Alveolata</taxon>
        <taxon>Ciliophora</taxon>
        <taxon>Intramacronucleata</taxon>
        <taxon>Oligohymenophorea</taxon>
        <taxon>Peniculida</taxon>
        <taxon>Parameciidae</taxon>
        <taxon>Paramecium</taxon>
    </lineage>
</organism>
<protein>
    <submittedName>
        <fullName evidence="1">Uncharacterized protein</fullName>
    </submittedName>
</protein>
<dbReference type="AlphaFoldDB" id="A0A8S1PUK0"/>
<comment type="caution">
    <text evidence="1">The sequence shown here is derived from an EMBL/GenBank/DDBJ whole genome shotgun (WGS) entry which is preliminary data.</text>
</comment>
<keyword evidence="2" id="KW-1185">Reference proteome</keyword>
<dbReference type="Proteomes" id="UP000688137">
    <property type="component" value="Unassembled WGS sequence"/>
</dbReference>
<evidence type="ECO:0000313" key="1">
    <source>
        <dbReference type="EMBL" id="CAD8106288.1"/>
    </source>
</evidence>